<organism evidence="3 4">
    <name type="scientific">Balaenoptera physalus</name>
    <name type="common">Fin whale</name>
    <name type="synonym">Balaena physalus</name>
    <dbReference type="NCBI Taxonomy" id="9770"/>
    <lineage>
        <taxon>Eukaryota</taxon>
        <taxon>Metazoa</taxon>
        <taxon>Chordata</taxon>
        <taxon>Craniata</taxon>
        <taxon>Vertebrata</taxon>
        <taxon>Euteleostomi</taxon>
        <taxon>Mammalia</taxon>
        <taxon>Eutheria</taxon>
        <taxon>Laurasiatheria</taxon>
        <taxon>Artiodactyla</taxon>
        <taxon>Whippomorpha</taxon>
        <taxon>Cetacea</taxon>
        <taxon>Mysticeti</taxon>
        <taxon>Balaenopteridae</taxon>
        <taxon>Balaenoptera</taxon>
    </lineage>
</organism>
<evidence type="ECO:0000313" key="3">
    <source>
        <dbReference type="EMBL" id="KAB0394732.1"/>
    </source>
</evidence>
<evidence type="ECO:0000259" key="2">
    <source>
        <dbReference type="Pfam" id="PF00354"/>
    </source>
</evidence>
<dbReference type="AlphaFoldDB" id="A0A643C3Z0"/>
<keyword evidence="4" id="KW-1185">Reference proteome</keyword>
<dbReference type="EMBL" id="SGJD01002709">
    <property type="protein sequence ID" value="KAB0394732.1"/>
    <property type="molecule type" value="Genomic_DNA"/>
</dbReference>
<name>A0A643C3Z0_BALPH</name>
<accession>A0A643C3Z0</accession>
<feature type="region of interest" description="Disordered" evidence="1">
    <location>
        <begin position="1"/>
        <end position="33"/>
    </location>
</feature>
<reference evidence="3 4" key="1">
    <citation type="journal article" date="2019" name="PLoS ONE">
        <title>Genomic analyses reveal an absence of contemporary introgressive admixture between fin whales and blue whales, despite known hybrids.</title>
        <authorList>
            <person name="Westbury M.V."/>
            <person name="Petersen B."/>
            <person name="Lorenzen E.D."/>
        </authorList>
    </citation>
    <scope>NUCLEOTIDE SEQUENCE [LARGE SCALE GENOMIC DNA]</scope>
    <source>
        <strain evidence="3">FinWhale-01</strain>
    </source>
</reference>
<sequence length="154" mass="17259">MVCKEEMNQRMTSSRLKTGLSKSLPGTSDMGRRDQSHISTLSIQCTLNPQLHSLDVDKKGTLSPRESITFCVSLILQLEKLRQKRSFSLAFPARMVNQFSLGLELENTALVSGKALVRKGLWQRHFVGAHLKTVLGQEQDSFGNGFHKGQSLWD</sequence>
<feature type="compositionally biased region" description="Polar residues" evidence="1">
    <location>
        <begin position="9"/>
        <end position="26"/>
    </location>
</feature>
<protein>
    <recommendedName>
        <fullName evidence="2">Pentraxin (PTX) domain-containing protein</fullName>
    </recommendedName>
</protein>
<evidence type="ECO:0000256" key="1">
    <source>
        <dbReference type="SAM" id="MobiDB-lite"/>
    </source>
</evidence>
<dbReference type="Proteomes" id="UP000437017">
    <property type="component" value="Unassembled WGS sequence"/>
</dbReference>
<evidence type="ECO:0000313" key="4">
    <source>
        <dbReference type="Proteomes" id="UP000437017"/>
    </source>
</evidence>
<dbReference type="Pfam" id="PF00354">
    <property type="entry name" value="Pentaxin"/>
    <property type="match status" value="1"/>
</dbReference>
<feature type="domain" description="Pentraxin (PTX)" evidence="2">
    <location>
        <begin position="110"/>
        <end position="152"/>
    </location>
</feature>
<proteinExistence type="predicted"/>
<dbReference type="InterPro" id="IPR001759">
    <property type="entry name" value="PTX_dom"/>
</dbReference>
<comment type="caution">
    <text evidence="3">The sequence shown here is derived from an EMBL/GenBank/DDBJ whole genome shotgun (WGS) entry which is preliminary data.</text>
</comment>
<gene>
    <name evidence="3" type="ORF">E2I00_017357</name>
</gene>